<name>A0A4R2J763_9PSEU</name>
<protein>
    <submittedName>
        <fullName evidence="1">Uncharacterized protein</fullName>
    </submittedName>
</protein>
<dbReference type="RefSeq" id="WP_132123430.1">
    <property type="nucleotide sequence ID" value="NZ_SLWS01000010.1"/>
</dbReference>
<reference evidence="1 2" key="1">
    <citation type="submission" date="2019-03" db="EMBL/GenBank/DDBJ databases">
        <title>Genomic Encyclopedia of Type Strains, Phase IV (KMG-IV): sequencing the most valuable type-strain genomes for metagenomic binning, comparative biology and taxonomic classification.</title>
        <authorList>
            <person name="Goeker M."/>
        </authorList>
    </citation>
    <scope>NUCLEOTIDE SEQUENCE [LARGE SCALE GENOMIC DNA]</scope>
    <source>
        <strain evidence="1 2">DSM 45934</strain>
    </source>
</reference>
<evidence type="ECO:0000313" key="2">
    <source>
        <dbReference type="Proteomes" id="UP000295680"/>
    </source>
</evidence>
<comment type="caution">
    <text evidence="1">The sequence shown here is derived from an EMBL/GenBank/DDBJ whole genome shotgun (WGS) entry which is preliminary data.</text>
</comment>
<dbReference type="AlphaFoldDB" id="A0A4R2J763"/>
<sequence>MSRRGWAILVGAVGFVLSALLGTGIGISNAGRSTGSERAIEVTDHWGSIGPFGSHFSVR</sequence>
<organism evidence="1 2">
    <name type="scientific">Actinocrispum wychmicini</name>
    <dbReference type="NCBI Taxonomy" id="1213861"/>
    <lineage>
        <taxon>Bacteria</taxon>
        <taxon>Bacillati</taxon>
        <taxon>Actinomycetota</taxon>
        <taxon>Actinomycetes</taxon>
        <taxon>Pseudonocardiales</taxon>
        <taxon>Pseudonocardiaceae</taxon>
        <taxon>Actinocrispum</taxon>
    </lineage>
</organism>
<evidence type="ECO:0000313" key="1">
    <source>
        <dbReference type="EMBL" id="TCO53442.1"/>
    </source>
</evidence>
<keyword evidence="2" id="KW-1185">Reference proteome</keyword>
<dbReference type="Proteomes" id="UP000295680">
    <property type="component" value="Unassembled WGS sequence"/>
</dbReference>
<accession>A0A4R2J763</accession>
<gene>
    <name evidence="1" type="ORF">EV192_11031</name>
</gene>
<dbReference type="EMBL" id="SLWS01000010">
    <property type="protein sequence ID" value="TCO53442.1"/>
    <property type="molecule type" value="Genomic_DNA"/>
</dbReference>
<proteinExistence type="predicted"/>